<dbReference type="InterPro" id="IPR002252">
    <property type="entry name" value="Glyco_hydro_36"/>
</dbReference>
<dbReference type="AlphaFoldDB" id="A0A4Q2S8Y8"/>
<gene>
    <name evidence="6" type="ORF">EUA07_14960</name>
</gene>
<dbReference type="InterPro" id="IPR017853">
    <property type="entry name" value="GH"/>
</dbReference>
<dbReference type="Pfam" id="PF02065">
    <property type="entry name" value="Melibiase"/>
    <property type="match status" value="1"/>
</dbReference>
<dbReference type="InterPro" id="IPR038417">
    <property type="entry name" value="Alpga-gal_N_sf"/>
</dbReference>
<comment type="caution">
    <text evidence="6">The sequence shown here is derived from an EMBL/GenBank/DDBJ whole genome shotgun (WGS) entry which is preliminary data.</text>
</comment>
<keyword evidence="4" id="KW-0326">Glycosidase</keyword>
<dbReference type="SUPFAM" id="SSF51445">
    <property type="entry name" value="(Trans)glycosidases"/>
    <property type="match status" value="1"/>
</dbReference>
<dbReference type="CDD" id="cd14791">
    <property type="entry name" value="GH36"/>
    <property type="match status" value="1"/>
</dbReference>
<evidence type="ECO:0000256" key="3">
    <source>
        <dbReference type="ARBA" id="ARBA00022801"/>
    </source>
</evidence>
<keyword evidence="3" id="KW-0378">Hydrolase</keyword>
<sequence>MLFPPPGPSGAPRLTVELDLRPDARGDMLPRILWAGVAAPDEVGRSGYPSTFRGPGVPLLGEHAHELFTRPHLRGHRTGAPGSDAAWSTRFVLEDVEAADERLVVTATDDAAGLGLTTELETLPGGLLRGRHTIRSTGPGSYVLTGLEVVLPAPDDLVELLDFTGRHEGERTPQRHEVTDGLWLREGREGRPGLGGATVAVLGSRGFGTRTGTVLGVHVAWSGNSCFRVERSPDLGTTLGGGELLQPGEVVLAQGEAYTSPWVVFGASDEGLDGLAGAFHAYERSLPAHPAHQPVVLNVWEAVWFDHDLSRLHEIADRAARVGVERFVLDDGWFHGRRDDTAGLGDWWVDPDVWPEGLTPIADHVRGLGMQFGLWFEPEMVNPDSELYRAHPDWILSTGSRVPQLHRHQLVLDLSREEVWQHVHDRVHAVLSSAPVDYVKWDHNRELLEAGSGPRGGASAVRAQTLAFYRLLDSLRELHPGIDWESCASGGGRIDLGVLERTQRVWTSDMTDALARQHIQRWTTQLVAPEYLGAHVSAPVAHQSGRRFTLDFRAATALFGAFGIEWDLSTATEDELDALAGWVALHKRFRPLLHSGRVVRPETADPAVLLHGVVAADGSEALLAHVQLDESASNRGTVVRVPGLVADAAYDLAWAGPVDHRAVSRSVALPETGPTDGVAVRGAVLGTRGCWIPRRRPETVTLVHLRRARVDGQ</sequence>
<dbReference type="InterPro" id="IPR013785">
    <property type="entry name" value="Aldolase_TIM"/>
</dbReference>
<reference evidence="6 7" key="1">
    <citation type="submission" date="2019-01" db="EMBL/GenBank/DDBJ databases">
        <title>Novel species of Nocardioides.</title>
        <authorList>
            <person name="Liu Q."/>
            <person name="Xin Y.-H."/>
        </authorList>
    </citation>
    <scope>NUCLEOTIDE SEQUENCE [LARGE SCALE GENOMIC DNA]</scope>
    <source>
        <strain evidence="6 7">CGMCC 4.6875</strain>
    </source>
</reference>
<name>A0A4Q2S8Y8_9ACTN</name>
<dbReference type="PANTHER" id="PTHR43053:SF3">
    <property type="entry name" value="ALPHA-GALACTOSIDASE C-RELATED"/>
    <property type="match status" value="1"/>
</dbReference>
<dbReference type="InterPro" id="IPR031704">
    <property type="entry name" value="Glyco_hydro_36_N"/>
</dbReference>
<dbReference type="FunFam" id="3.20.20.70:FF:000118">
    <property type="entry name" value="Alpha-galactosidase"/>
    <property type="match status" value="1"/>
</dbReference>
<dbReference type="Proteomes" id="UP000293291">
    <property type="component" value="Unassembled WGS sequence"/>
</dbReference>
<feature type="domain" description="Glycosyl hydrolase family 36 N-terminal" evidence="5">
    <location>
        <begin position="62"/>
        <end position="252"/>
    </location>
</feature>
<organism evidence="6 7">
    <name type="scientific">Nocardioides ganghwensis</name>
    <dbReference type="NCBI Taxonomy" id="252230"/>
    <lineage>
        <taxon>Bacteria</taxon>
        <taxon>Bacillati</taxon>
        <taxon>Actinomycetota</taxon>
        <taxon>Actinomycetes</taxon>
        <taxon>Propionibacteriales</taxon>
        <taxon>Nocardioidaceae</taxon>
        <taxon>Nocardioides</taxon>
    </lineage>
</organism>
<dbReference type="Pfam" id="PF16875">
    <property type="entry name" value="Glyco_hydro_36N"/>
    <property type="match status" value="1"/>
</dbReference>
<evidence type="ECO:0000259" key="5">
    <source>
        <dbReference type="Pfam" id="PF16875"/>
    </source>
</evidence>
<dbReference type="PRINTS" id="PR00743">
    <property type="entry name" value="GLHYDRLASE36"/>
</dbReference>
<dbReference type="Gene3D" id="3.20.20.70">
    <property type="entry name" value="Aldolase class I"/>
    <property type="match status" value="1"/>
</dbReference>
<keyword evidence="7" id="KW-1185">Reference proteome</keyword>
<accession>A0A4Q2S8Y8</accession>
<dbReference type="InterPro" id="IPR000111">
    <property type="entry name" value="Glyco_hydro_27/36_CS"/>
</dbReference>
<dbReference type="GO" id="GO:0004557">
    <property type="term" value="F:alpha-galactosidase activity"/>
    <property type="evidence" value="ECO:0007669"/>
    <property type="project" value="UniProtKB-EC"/>
</dbReference>
<dbReference type="PANTHER" id="PTHR43053">
    <property type="entry name" value="GLYCOSIDASE FAMILY 31"/>
    <property type="match status" value="1"/>
</dbReference>
<dbReference type="InterPro" id="IPR050985">
    <property type="entry name" value="Alpha-glycosidase_related"/>
</dbReference>
<dbReference type="RefSeq" id="WP_129455973.1">
    <property type="nucleotide sequence ID" value="NZ_JACXYX010000001.1"/>
</dbReference>
<protein>
    <recommendedName>
        <fullName evidence="2">alpha-galactosidase</fullName>
        <ecNumber evidence="2">3.2.1.22</ecNumber>
    </recommendedName>
</protein>
<dbReference type="EC" id="3.2.1.22" evidence="2"/>
<evidence type="ECO:0000256" key="1">
    <source>
        <dbReference type="ARBA" id="ARBA00001255"/>
    </source>
</evidence>
<evidence type="ECO:0000256" key="4">
    <source>
        <dbReference type="ARBA" id="ARBA00023295"/>
    </source>
</evidence>
<proteinExistence type="predicted"/>
<dbReference type="GO" id="GO:0016052">
    <property type="term" value="P:carbohydrate catabolic process"/>
    <property type="evidence" value="ECO:0007669"/>
    <property type="project" value="InterPro"/>
</dbReference>
<comment type="catalytic activity">
    <reaction evidence="1">
        <text>Hydrolysis of terminal, non-reducing alpha-D-galactose residues in alpha-D-galactosides, including galactose oligosaccharides, galactomannans and galactolipids.</text>
        <dbReference type="EC" id="3.2.1.22"/>
    </reaction>
</comment>
<evidence type="ECO:0000313" key="6">
    <source>
        <dbReference type="EMBL" id="RYC00077.1"/>
    </source>
</evidence>
<evidence type="ECO:0000256" key="2">
    <source>
        <dbReference type="ARBA" id="ARBA00012755"/>
    </source>
</evidence>
<dbReference type="Gene3D" id="2.70.98.60">
    <property type="entry name" value="alpha-galactosidase from lactobacil brevis"/>
    <property type="match status" value="1"/>
</dbReference>
<evidence type="ECO:0000313" key="7">
    <source>
        <dbReference type="Proteomes" id="UP000293291"/>
    </source>
</evidence>
<dbReference type="PROSITE" id="PS00512">
    <property type="entry name" value="ALPHA_GALACTOSIDASE"/>
    <property type="match status" value="1"/>
</dbReference>
<dbReference type="EMBL" id="SDWU01000016">
    <property type="protein sequence ID" value="RYC00077.1"/>
    <property type="molecule type" value="Genomic_DNA"/>
</dbReference>
<dbReference type="OrthoDB" id="9758822at2"/>